<gene>
    <name evidence="4" type="ORF">LCGC14_2044210</name>
</gene>
<dbReference type="AlphaFoldDB" id="A0A0F9FDI4"/>
<evidence type="ECO:0000256" key="1">
    <source>
        <dbReference type="ARBA" id="ARBA00004245"/>
    </source>
</evidence>
<dbReference type="InterPro" id="IPR052410">
    <property type="entry name" value="DRC5"/>
</dbReference>
<dbReference type="InterPro" id="IPR032675">
    <property type="entry name" value="LRR_dom_sf"/>
</dbReference>
<reference evidence="4" key="1">
    <citation type="journal article" date="2015" name="Nature">
        <title>Complex archaea that bridge the gap between prokaryotes and eukaryotes.</title>
        <authorList>
            <person name="Spang A."/>
            <person name="Saw J.H."/>
            <person name="Jorgensen S.L."/>
            <person name="Zaremba-Niedzwiedzka K."/>
            <person name="Martijn J."/>
            <person name="Lind A.E."/>
            <person name="van Eijk R."/>
            <person name="Schleper C."/>
            <person name="Guy L."/>
            <person name="Ettema T.J."/>
        </authorList>
    </citation>
    <scope>NUCLEOTIDE SEQUENCE</scope>
</reference>
<dbReference type="SMART" id="SM00368">
    <property type="entry name" value="LRR_RI"/>
    <property type="match status" value="5"/>
</dbReference>
<comment type="caution">
    <text evidence="4">The sequence shown here is derived from an EMBL/GenBank/DDBJ whole genome shotgun (WGS) entry which is preliminary data.</text>
</comment>
<proteinExistence type="predicted"/>
<dbReference type="Gene3D" id="3.80.10.10">
    <property type="entry name" value="Ribonuclease Inhibitor"/>
    <property type="match status" value="3"/>
</dbReference>
<keyword evidence="3" id="KW-0206">Cytoskeleton</keyword>
<evidence type="ECO:0000256" key="3">
    <source>
        <dbReference type="ARBA" id="ARBA00023212"/>
    </source>
</evidence>
<dbReference type="EMBL" id="LAZR01024024">
    <property type="protein sequence ID" value="KKL76506.1"/>
    <property type="molecule type" value="Genomic_DNA"/>
</dbReference>
<accession>A0A0F9FDI4</accession>
<dbReference type="PANTHER" id="PTHR24107:SF2">
    <property type="entry name" value="NLR FAMILY CARD DOMAIN CONTAINING 3"/>
    <property type="match status" value="1"/>
</dbReference>
<dbReference type="PANTHER" id="PTHR24107">
    <property type="entry name" value="YNEIN REGULATORY COMPLEX SUBUNIT 5"/>
    <property type="match status" value="1"/>
</dbReference>
<dbReference type="SMART" id="SM00367">
    <property type="entry name" value="LRR_CC"/>
    <property type="match status" value="4"/>
</dbReference>
<comment type="subcellular location">
    <subcellularLocation>
        <location evidence="1">Cytoplasm</location>
        <location evidence="1">Cytoskeleton</location>
    </subcellularLocation>
</comment>
<protein>
    <submittedName>
        <fullName evidence="4">Uncharacterized protein</fullName>
    </submittedName>
</protein>
<dbReference type="InterPro" id="IPR001611">
    <property type="entry name" value="Leu-rich_rpt"/>
</dbReference>
<dbReference type="SUPFAM" id="SSF52047">
    <property type="entry name" value="RNI-like"/>
    <property type="match status" value="1"/>
</dbReference>
<dbReference type="Pfam" id="PF13516">
    <property type="entry name" value="LRR_6"/>
    <property type="match status" value="6"/>
</dbReference>
<evidence type="ECO:0000256" key="2">
    <source>
        <dbReference type="ARBA" id="ARBA00022490"/>
    </source>
</evidence>
<keyword evidence="2" id="KW-0963">Cytoplasm</keyword>
<organism evidence="4">
    <name type="scientific">marine sediment metagenome</name>
    <dbReference type="NCBI Taxonomy" id="412755"/>
    <lineage>
        <taxon>unclassified sequences</taxon>
        <taxon>metagenomes</taxon>
        <taxon>ecological metagenomes</taxon>
    </lineage>
</organism>
<dbReference type="InterPro" id="IPR006553">
    <property type="entry name" value="Leu-rich_rpt_Cys-con_subtyp"/>
</dbReference>
<dbReference type="GO" id="GO:0005856">
    <property type="term" value="C:cytoskeleton"/>
    <property type="evidence" value="ECO:0007669"/>
    <property type="project" value="UniProtKB-SubCell"/>
</dbReference>
<evidence type="ECO:0000313" key="4">
    <source>
        <dbReference type="EMBL" id="KKL76506.1"/>
    </source>
</evidence>
<name>A0A0F9FDI4_9ZZZZ</name>
<sequence>MSVSSSSIGSCYPTKPKEEEKDAISCEDYYKLGSIAERNGLIEDAKKHFTAALKQANASKVDDMKSIIRARLNHFDTVIYPSDPSNVINLSNISILDDKKLKPFLHKNLTKLILNGCPSITKSSVRIIGEKCLELQILALRECSNISSITGGLLLKLAIFRKLEHLDISDCQNLKILGLIAPHLKILKAYNDKDLEILDLKAPLSVKIEAENAVKIKAETLEKLFGIEKLIRIAQQLDSNYCKFILKLFYPSMKDVILNADIKGIIPGERLIKTLLDRIDKKEEFIEELKTADSLSEVKLTVSEADKITDYPMSFGTTLQFVYDPKKTSKRDLPLLRKFPIEATILLVAKALETNAVVSKLDLSSCMIGKSVGVLEHPFKNNYTITHLDLSDNNIGAEFMFLANVLKDTPLKYLNLRSNRITAKGIAALAAFLITNRTMTHLDLSENNLGGNLLHENAISLGQAIGKNKSLTHLCLSGNKFNYSDAKALAKQPLTSSSLAKNSSLTHLDLSANEIGFFGLCLFLQGLETNQALTHLDLSSNQIECNATKRIEILKNNLKNNAIVMLDLSENKITADVQKALKRLEESKPNLQVKTTFGEFVEKTLDSLKEEFSDSED</sequence>